<dbReference type="EMBL" id="JAGGNH010000005">
    <property type="protein sequence ID" value="KAJ0973494.1"/>
    <property type="molecule type" value="Genomic_DNA"/>
</dbReference>
<evidence type="ECO:0000256" key="4">
    <source>
        <dbReference type="ARBA" id="ARBA00022777"/>
    </source>
</evidence>
<evidence type="ECO:0000313" key="11">
    <source>
        <dbReference type="Proteomes" id="UP001085076"/>
    </source>
</evidence>
<keyword evidence="5 8" id="KW-0067">ATP-binding</keyword>
<dbReference type="InterPro" id="IPR038286">
    <property type="entry name" value="IPK_sf"/>
</dbReference>
<evidence type="ECO:0000256" key="2">
    <source>
        <dbReference type="ARBA" id="ARBA00022679"/>
    </source>
</evidence>
<dbReference type="OrthoDB" id="5958943at2759"/>
<keyword evidence="4 8" id="KW-0418">Kinase</keyword>
<protein>
    <recommendedName>
        <fullName evidence="8">Inositol polyphosphate multikinase</fullName>
        <ecNumber evidence="8">2.7.1.140</ecNumber>
        <ecNumber evidence="8">2.7.1.151</ecNumber>
    </recommendedName>
</protein>
<evidence type="ECO:0000256" key="3">
    <source>
        <dbReference type="ARBA" id="ARBA00022741"/>
    </source>
</evidence>
<dbReference type="SUPFAM" id="SSF56104">
    <property type="entry name" value="SAICAR synthase-like"/>
    <property type="match status" value="1"/>
</dbReference>
<dbReference type="EC" id="2.7.1.140" evidence="8"/>
<keyword evidence="11" id="KW-1185">Reference proteome</keyword>
<evidence type="ECO:0000256" key="8">
    <source>
        <dbReference type="RuleBase" id="RU363090"/>
    </source>
</evidence>
<dbReference type="AlphaFoldDB" id="A0A9D5CID8"/>
<comment type="similarity">
    <text evidence="1 8">Belongs to the inositol phosphokinase (IPK) family.</text>
</comment>
<name>A0A9D5CID8_9LILI</name>
<dbReference type="PANTHER" id="PTHR12400">
    <property type="entry name" value="INOSITOL POLYPHOSPHATE KINASE"/>
    <property type="match status" value="1"/>
</dbReference>
<accession>A0A9D5CID8</accession>
<evidence type="ECO:0000256" key="7">
    <source>
        <dbReference type="ARBA" id="ARBA00036525"/>
    </source>
</evidence>
<keyword evidence="3 8" id="KW-0547">Nucleotide-binding</keyword>
<dbReference type="GO" id="GO:0032958">
    <property type="term" value="P:inositol phosphate biosynthetic process"/>
    <property type="evidence" value="ECO:0007669"/>
    <property type="project" value="InterPro"/>
</dbReference>
<dbReference type="GO" id="GO:0005737">
    <property type="term" value="C:cytoplasm"/>
    <property type="evidence" value="ECO:0007669"/>
    <property type="project" value="TreeGrafter"/>
</dbReference>
<dbReference type="GO" id="GO:0008440">
    <property type="term" value="F:inositol-1,4,5-trisphosphate 3-kinase activity"/>
    <property type="evidence" value="ECO:0007669"/>
    <property type="project" value="TreeGrafter"/>
</dbReference>
<comment type="caution">
    <text evidence="10">The sequence shown here is derived from an EMBL/GenBank/DDBJ whole genome shotgun (WGS) entry which is preliminary data.</text>
</comment>
<evidence type="ECO:0000256" key="9">
    <source>
        <dbReference type="SAM" id="MobiDB-lite"/>
    </source>
</evidence>
<dbReference type="GO" id="GO:0005634">
    <property type="term" value="C:nucleus"/>
    <property type="evidence" value="ECO:0007669"/>
    <property type="project" value="TreeGrafter"/>
</dbReference>
<dbReference type="PANTHER" id="PTHR12400:SF51">
    <property type="entry name" value="INOSITOL POLYPHOSPHATE MULTIKINASE"/>
    <property type="match status" value="1"/>
</dbReference>
<sequence length="302" mass="33175">MLKPPEHQVAGHQAREGQLGPLVDGSGRFYKPLQSDSRGEHEAAFYSSFSSDPRVPSHVRRFFPGFHGTQLLPASDGSGERPHLVLDDIFSSLLRPSVIDLKIGACTWPPNSPDNYLMKCLRKDLETTSLTLGFRISGLRVNTASGFYNPDKNQVKSYTSSSDVKRVLKKFVSSNPDSSSDPDCAFAAVVYGGSEGLLAQLLELKAWFEDQTLYHFYSVSVLVGYARDEVGKTRPLVKLVDFAHVVEGDGVIDHNFLGGLCSLIKFISEILIDPDEKFSSGCCLEESKRTPQLGIENGGLDE</sequence>
<proteinExistence type="inferred from homology"/>
<evidence type="ECO:0000256" key="5">
    <source>
        <dbReference type="ARBA" id="ARBA00022840"/>
    </source>
</evidence>
<evidence type="ECO:0000256" key="1">
    <source>
        <dbReference type="ARBA" id="ARBA00007374"/>
    </source>
</evidence>
<dbReference type="Pfam" id="PF03770">
    <property type="entry name" value="IPK"/>
    <property type="match status" value="1"/>
</dbReference>
<comment type="catalytic activity">
    <reaction evidence="6 8">
        <text>1D-myo-inositol 1,4,5-trisphosphate + 2 ATP = 1D-myo-inositol 1,3,4,5,6-pentakisphosphate + 2 ADP + 2 H(+)</text>
        <dbReference type="Rhea" id="RHEA:32359"/>
        <dbReference type="ChEBI" id="CHEBI:15378"/>
        <dbReference type="ChEBI" id="CHEBI:30616"/>
        <dbReference type="ChEBI" id="CHEBI:57733"/>
        <dbReference type="ChEBI" id="CHEBI:203600"/>
        <dbReference type="ChEBI" id="CHEBI:456216"/>
        <dbReference type="EC" id="2.7.1.151"/>
    </reaction>
</comment>
<dbReference type="GO" id="GO:0051765">
    <property type="term" value="F:inositol tetrakisphosphate kinase activity"/>
    <property type="evidence" value="ECO:0007669"/>
    <property type="project" value="TreeGrafter"/>
</dbReference>
<reference evidence="10" key="2">
    <citation type="journal article" date="2022" name="Hortic Res">
        <title>The genome of Dioscorea zingiberensis sheds light on the biosynthesis, origin and evolution of the medicinally important diosgenin saponins.</title>
        <authorList>
            <person name="Li Y."/>
            <person name="Tan C."/>
            <person name="Li Z."/>
            <person name="Guo J."/>
            <person name="Li S."/>
            <person name="Chen X."/>
            <person name="Wang C."/>
            <person name="Dai X."/>
            <person name="Yang H."/>
            <person name="Song W."/>
            <person name="Hou L."/>
            <person name="Xu J."/>
            <person name="Tong Z."/>
            <person name="Xu A."/>
            <person name="Yuan X."/>
            <person name="Wang W."/>
            <person name="Yang Q."/>
            <person name="Chen L."/>
            <person name="Sun Z."/>
            <person name="Wang K."/>
            <person name="Pan B."/>
            <person name="Chen J."/>
            <person name="Bao Y."/>
            <person name="Liu F."/>
            <person name="Qi X."/>
            <person name="Gang D.R."/>
            <person name="Wen J."/>
            <person name="Li J."/>
        </authorList>
    </citation>
    <scope>NUCLEOTIDE SEQUENCE</scope>
    <source>
        <strain evidence="10">Dzin_1.0</strain>
    </source>
</reference>
<dbReference type="Proteomes" id="UP001085076">
    <property type="component" value="Miscellaneous, Linkage group lg05"/>
</dbReference>
<gene>
    <name evidence="10" type="ORF">J5N97_021453</name>
</gene>
<comment type="function">
    <text evidence="8">Inositol phosphate kinase with a broad substrate specificity.</text>
</comment>
<keyword evidence="2 8" id="KW-0808">Transferase</keyword>
<organism evidence="10 11">
    <name type="scientific">Dioscorea zingiberensis</name>
    <dbReference type="NCBI Taxonomy" id="325984"/>
    <lineage>
        <taxon>Eukaryota</taxon>
        <taxon>Viridiplantae</taxon>
        <taxon>Streptophyta</taxon>
        <taxon>Embryophyta</taxon>
        <taxon>Tracheophyta</taxon>
        <taxon>Spermatophyta</taxon>
        <taxon>Magnoliopsida</taxon>
        <taxon>Liliopsida</taxon>
        <taxon>Dioscoreales</taxon>
        <taxon>Dioscoreaceae</taxon>
        <taxon>Dioscorea</taxon>
    </lineage>
</organism>
<dbReference type="GO" id="GO:0005524">
    <property type="term" value="F:ATP binding"/>
    <property type="evidence" value="ECO:0007669"/>
    <property type="project" value="UniProtKB-KW"/>
</dbReference>
<dbReference type="EC" id="2.7.1.151" evidence="8"/>
<reference evidence="10" key="1">
    <citation type="submission" date="2021-03" db="EMBL/GenBank/DDBJ databases">
        <authorList>
            <person name="Li Z."/>
            <person name="Yang C."/>
        </authorList>
    </citation>
    <scope>NUCLEOTIDE SEQUENCE</scope>
    <source>
        <strain evidence="10">Dzin_1.0</strain>
        <tissue evidence="10">Leaf</tissue>
    </source>
</reference>
<evidence type="ECO:0000256" key="6">
    <source>
        <dbReference type="ARBA" id="ARBA00036164"/>
    </source>
</evidence>
<dbReference type="Gene3D" id="3.30.470.160">
    <property type="entry name" value="Inositol polyphosphate kinase"/>
    <property type="match status" value="1"/>
</dbReference>
<evidence type="ECO:0000313" key="10">
    <source>
        <dbReference type="EMBL" id="KAJ0973494.1"/>
    </source>
</evidence>
<dbReference type="InterPro" id="IPR005522">
    <property type="entry name" value="IPK"/>
</dbReference>
<feature type="region of interest" description="Disordered" evidence="9">
    <location>
        <begin position="1"/>
        <end position="25"/>
    </location>
</feature>
<comment type="catalytic activity">
    <reaction evidence="7 8">
        <text>1D-myo-inositol 1,3,4,6-tetrakisphosphate + ATP = 1D-myo-inositol 1,3,4,5,6-pentakisphosphate + ADP + H(+)</text>
        <dbReference type="Rhea" id="RHEA:12717"/>
        <dbReference type="ChEBI" id="CHEBI:15378"/>
        <dbReference type="ChEBI" id="CHEBI:30616"/>
        <dbReference type="ChEBI" id="CHEBI:57660"/>
        <dbReference type="ChEBI" id="CHEBI:57733"/>
        <dbReference type="ChEBI" id="CHEBI:456216"/>
        <dbReference type="EC" id="2.7.1.140"/>
    </reaction>
</comment>